<feature type="domain" description="3-hydroxyacyl-CoA dehydrogenase NAD binding" evidence="3">
    <location>
        <begin position="13"/>
        <end position="186"/>
    </location>
</feature>
<comment type="caution">
    <text evidence="4">The sequence shown here is derived from an EMBL/GenBank/DDBJ whole genome shotgun (WGS) entry which is preliminary data.</text>
</comment>
<reference evidence="4 5" key="1">
    <citation type="submission" date="2019-04" db="EMBL/GenBank/DDBJ databases">
        <title>Aspergillus burnettii sp. nov., novel species from soil in southeast Queensland.</title>
        <authorList>
            <person name="Gilchrist C.L.M."/>
            <person name="Pitt J.I."/>
            <person name="Lange L."/>
            <person name="Lacey H.J."/>
            <person name="Vuong D."/>
            <person name="Midgley D.J."/>
            <person name="Greenfield P."/>
            <person name="Bradbury M."/>
            <person name="Lacey E."/>
            <person name="Busk P.K."/>
            <person name="Pilgaard B."/>
            <person name="Chooi Y.H."/>
            <person name="Piggott A.M."/>
        </authorList>
    </citation>
    <scope>NUCLEOTIDE SEQUENCE [LARGE SCALE GENOMIC DNA]</scope>
    <source>
        <strain evidence="4 5">FRR 5400</strain>
    </source>
</reference>
<dbReference type="GO" id="GO:0006631">
    <property type="term" value="P:fatty acid metabolic process"/>
    <property type="evidence" value="ECO:0007669"/>
    <property type="project" value="InterPro"/>
</dbReference>
<dbReference type="InterPro" id="IPR011042">
    <property type="entry name" value="6-blade_b-propeller_TolB-like"/>
</dbReference>
<dbReference type="InterPro" id="IPR036291">
    <property type="entry name" value="NAD(P)-bd_dom_sf"/>
</dbReference>
<dbReference type="PANTHER" id="PTHR48075:SF3">
    <property type="entry name" value="3-HYDROXYACYL-COA DEHYDROGENASE"/>
    <property type="match status" value="1"/>
</dbReference>
<evidence type="ECO:0000313" key="5">
    <source>
        <dbReference type="Proteomes" id="UP000541154"/>
    </source>
</evidence>
<dbReference type="Pfam" id="PF02737">
    <property type="entry name" value="3HCDH_N"/>
    <property type="match status" value="1"/>
</dbReference>
<keyword evidence="5" id="KW-1185">Reference proteome</keyword>
<evidence type="ECO:0008006" key="6">
    <source>
        <dbReference type="Google" id="ProtNLM"/>
    </source>
</evidence>
<feature type="domain" description="3-hydroxyacyl-CoA dehydrogenase C-terminal" evidence="2">
    <location>
        <begin position="191"/>
        <end position="284"/>
    </location>
</feature>
<dbReference type="EMBL" id="SPNV01000239">
    <property type="protein sequence ID" value="KAF5857764.1"/>
    <property type="molecule type" value="Genomic_DNA"/>
</dbReference>
<keyword evidence="1" id="KW-0560">Oxidoreductase</keyword>
<dbReference type="Gene3D" id="1.10.1040.10">
    <property type="entry name" value="N-(1-d-carboxylethyl)-l-norvaline Dehydrogenase, domain 2"/>
    <property type="match status" value="1"/>
</dbReference>
<dbReference type="InterPro" id="IPR008927">
    <property type="entry name" value="6-PGluconate_DH-like_C_sf"/>
</dbReference>
<evidence type="ECO:0000256" key="1">
    <source>
        <dbReference type="ARBA" id="ARBA00023002"/>
    </source>
</evidence>
<dbReference type="PANTHER" id="PTHR48075">
    <property type="entry name" value="3-HYDROXYACYL-COA DEHYDROGENASE FAMILY PROTEIN"/>
    <property type="match status" value="1"/>
</dbReference>
<dbReference type="SUPFAM" id="SSF48179">
    <property type="entry name" value="6-phosphogluconate dehydrogenase C-terminal domain-like"/>
    <property type="match status" value="1"/>
</dbReference>
<evidence type="ECO:0000259" key="3">
    <source>
        <dbReference type="Pfam" id="PF02737"/>
    </source>
</evidence>
<dbReference type="GO" id="GO:0070403">
    <property type="term" value="F:NAD+ binding"/>
    <property type="evidence" value="ECO:0007669"/>
    <property type="project" value="InterPro"/>
</dbReference>
<accession>A0A8H6A0F0</accession>
<dbReference type="InterPro" id="IPR006108">
    <property type="entry name" value="3HC_DH_C"/>
</dbReference>
<dbReference type="GO" id="GO:0016616">
    <property type="term" value="F:oxidoreductase activity, acting on the CH-OH group of donors, NAD or NADP as acceptor"/>
    <property type="evidence" value="ECO:0007669"/>
    <property type="project" value="InterPro"/>
</dbReference>
<name>A0A8H6A0F0_PETAA</name>
<proteinExistence type="predicted"/>
<evidence type="ECO:0000313" key="4">
    <source>
        <dbReference type="EMBL" id="KAF5857764.1"/>
    </source>
</evidence>
<evidence type="ECO:0000259" key="2">
    <source>
        <dbReference type="Pfam" id="PF00725"/>
    </source>
</evidence>
<dbReference type="SUPFAM" id="SSF63829">
    <property type="entry name" value="Calcium-dependent phosphotriesterase"/>
    <property type="match status" value="2"/>
</dbReference>
<dbReference type="InterPro" id="IPR006176">
    <property type="entry name" value="3-OHacyl-CoA_DH_NAD-bd"/>
</dbReference>
<dbReference type="Proteomes" id="UP000541154">
    <property type="component" value="Unassembled WGS sequence"/>
</dbReference>
<dbReference type="AlphaFoldDB" id="A0A8H6A0F0"/>
<dbReference type="InterPro" id="IPR013328">
    <property type="entry name" value="6PGD_dom2"/>
</dbReference>
<gene>
    <name evidence="4" type="ORF">ETB97_005295</name>
</gene>
<sequence length="612" mass="67730">MPWKVPMLDFRPVVVLGAGILGRRIACTFVAAGYNVHIYDISNNALNETIRYIDENMEKFTTLSKVVKLQGSCSVFTNFEAAVPKAWLVIEAIPEILELKSQILGVLDRIAPEDCIFASNSSSFKSSLMLSEVSKERRRLVLNAHFYMPPNIRIVELMTDGETHSEIFPFLSGVLESCGMIPVIVKIESTGFIFNRLWASIKREILLILAEGVSEPKQIDLLWRHMFKSTVAPCELMDDIGLDTVALVEDNYIAERQLDGRMTVDWLRDRYLSHGKVGKKSINGGLYHPSTNTPSSPQLCLPDISIYIIDVGSGGNLKDMDHQFANGRLVRFTPVTNSLSTLISGLNAPDGIDISSSIGKLFWTNTGHLASVPDGSIMSARLDGRGAKTLICDGQLYTPKQLVVEDNTQTLYFCDREGMSVHRCGFYGQSHEILIKRGEPGTDDRYDMTRWCVGVAVDAKAGKIYWTQKGPGRGYKGCIYRTNIETPLGQTAEARSDIETIFEGLPEPIDLALDVGEGMLYWTDRGEPPRGCSLNRAYVGGGGYSETQEHPDILARHFDQPIGLKLDLKWKKIYVADLGGSLYRLNLDGSGKETLIAGQGAYAGITLFSRCS</sequence>
<dbReference type="Pfam" id="PF00725">
    <property type="entry name" value="3HCDH"/>
    <property type="match status" value="1"/>
</dbReference>
<protein>
    <recommendedName>
        <fullName evidence="6">3-hydroxyacyl-CoA dehydrogenase</fullName>
    </recommendedName>
</protein>
<dbReference type="InterPro" id="IPR000033">
    <property type="entry name" value="LDLR_classB_rpt"/>
</dbReference>
<dbReference type="SUPFAM" id="SSF51735">
    <property type="entry name" value="NAD(P)-binding Rossmann-fold domains"/>
    <property type="match status" value="1"/>
</dbReference>
<dbReference type="SMART" id="SM00135">
    <property type="entry name" value="LY"/>
    <property type="match status" value="4"/>
</dbReference>
<dbReference type="Gene3D" id="3.40.50.720">
    <property type="entry name" value="NAD(P)-binding Rossmann-like Domain"/>
    <property type="match status" value="1"/>
</dbReference>
<dbReference type="Gene3D" id="2.120.10.30">
    <property type="entry name" value="TolB, C-terminal domain"/>
    <property type="match status" value="2"/>
</dbReference>
<organism evidence="4 5">
    <name type="scientific">Petromyces alliaceus</name>
    <name type="common">Aspergillus alliaceus</name>
    <dbReference type="NCBI Taxonomy" id="209559"/>
    <lineage>
        <taxon>Eukaryota</taxon>
        <taxon>Fungi</taxon>
        <taxon>Dikarya</taxon>
        <taxon>Ascomycota</taxon>
        <taxon>Pezizomycotina</taxon>
        <taxon>Eurotiomycetes</taxon>
        <taxon>Eurotiomycetidae</taxon>
        <taxon>Eurotiales</taxon>
        <taxon>Aspergillaceae</taxon>
        <taxon>Aspergillus</taxon>
        <taxon>Aspergillus subgen. Circumdati</taxon>
    </lineage>
</organism>